<dbReference type="InterPro" id="IPR058841">
    <property type="entry name" value="HTH_76"/>
</dbReference>
<evidence type="ECO:0000259" key="2">
    <source>
        <dbReference type="Pfam" id="PF17733"/>
    </source>
</evidence>
<evidence type="ECO:0000313" key="4">
    <source>
        <dbReference type="EMBL" id="ORY15422.1"/>
    </source>
</evidence>
<dbReference type="PANTHER" id="PTHR36855:SF1">
    <property type="entry name" value="PEROXISOME MEMBRANE ANCHOR PROTEIN PEX14P N-TERMINAL DOMAIN-CONTAINING PROTEIN"/>
    <property type="match status" value="1"/>
</dbReference>
<dbReference type="PANTHER" id="PTHR36855">
    <property type="entry name" value="CHROMOSOME 10, WHOLE GENOME SHOTGUN SEQUENCE"/>
    <property type="match status" value="1"/>
</dbReference>
<feature type="domain" description="PEX14-like helix-turn-helix" evidence="3">
    <location>
        <begin position="12"/>
        <end position="77"/>
    </location>
</feature>
<dbReference type="InterPro" id="IPR040554">
    <property type="entry name" value="KPWE_PEX14_dom"/>
</dbReference>
<feature type="region of interest" description="Disordered" evidence="1">
    <location>
        <begin position="70"/>
        <end position="122"/>
    </location>
</feature>
<dbReference type="AlphaFoldDB" id="A0A1Y1ZYU9"/>
<evidence type="ECO:0000259" key="3">
    <source>
        <dbReference type="Pfam" id="PF25871"/>
    </source>
</evidence>
<dbReference type="Pfam" id="PF17733">
    <property type="entry name" value="KPWE_dom"/>
    <property type="match status" value="1"/>
</dbReference>
<gene>
    <name evidence="4" type="ORF">BCR34DRAFT_477808</name>
</gene>
<dbReference type="OrthoDB" id="9936937at2759"/>
<evidence type="ECO:0000313" key="5">
    <source>
        <dbReference type="Proteomes" id="UP000193144"/>
    </source>
</evidence>
<keyword evidence="5" id="KW-1185">Reference proteome</keyword>
<reference evidence="4 5" key="1">
    <citation type="submission" date="2016-07" db="EMBL/GenBank/DDBJ databases">
        <title>Pervasive Adenine N6-methylation of Active Genes in Fungi.</title>
        <authorList>
            <consortium name="DOE Joint Genome Institute"/>
            <person name="Mondo S.J."/>
            <person name="Dannebaum R.O."/>
            <person name="Kuo R.C."/>
            <person name="Labutti K."/>
            <person name="Haridas S."/>
            <person name="Kuo A."/>
            <person name="Salamov A."/>
            <person name="Ahrendt S.R."/>
            <person name="Lipzen A."/>
            <person name="Sullivan W."/>
            <person name="Andreopoulos W.B."/>
            <person name="Clum A."/>
            <person name="Lindquist E."/>
            <person name="Daum C."/>
            <person name="Ramamoorthy G.K."/>
            <person name="Gryganskyi A."/>
            <person name="Culley D."/>
            <person name="Magnuson J.K."/>
            <person name="James T.Y."/>
            <person name="O'Malley M.A."/>
            <person name="Stajich J.E."/>
            <person name="Spatafora J.W."/>
            <person name="Visel A."/>
            <person name="Grigoriev I.V."/>
        </authorList>
    </citation>
    <scope>NUCLEOTIDE SEQUENCE [LARGE SCALE GENOMIC DNA]</scope>
    <source>
        <strain evidence="4 5">CBS 115471</strain>
    </source>
</reference>
<evidence type="ECO:0000256" key="1">
    <source>
        <dbReference type="SAM" id="MobiDB-lite"/>
    </source>
</evidence>
<dbReference type="Pfam" id="PF25871">
    <property type="entry name" value="HTH_76"/>
    <property type="match status" value="1"/>
</dbReference>
<protein>
    <submittedName>
        <fullName evidence="4">Uncharacterized protein</fullName>
    </submittedName>
</protein>
<comment type="caution">
    <text evidence="4">The sequence shown here is derived from an EMBL/GenBank/DDBJ whole genome shotgun (WGS) entry which is preliminary data.</text>
</comment>
<feature type="region of interest" description="Disordered" evidence="1">
    <location>
        <begin position="137"/>
        <end position="173"/>
    </location>
</feature>
<name>A0A1Y1ZYU9_9PLEO</name>
<dbReference type="EMBL" id="MCFA01000025">
    <property type="protein sequence ID" value="ORY15422.1"/>
    <property type="molecule type" value="Genomic_DNA"/>
</dbReference>
<organism evidence="4 5">
    <name type="scientific">Clohesyomyces aquaticus</name>
    <dbReference type="NCBI Taxonomy" id="1231657"/>
    <lineage>
        <taxon>Eukaryota</taxon>
        <taxon>Fungi</taxon>
        <taxon>Dikarya</taxon>
        <taxon>Ascomycota</taxon>
        <taxon>Pezizomycotina</taxon>
        <taxon>Dothideomycetes</taxon>
        <taxon>Pleosporomycetidae</taxon>
        <taxon>Pleosporales</taxon>
        <taxon>Lindgomycetaceae</taxon>
        <taxon>Clohesyomyces</taxon>
    </lineage>
</organism>
<proteinExistence type="predicted"/>
<sequence>MSAPAAVSSASDIFASLEHYNWDDDFEFQSGLSAILGSNSSPEQATELTLRARCFYYSRKYHTNIDFDAYKDYRNSRPSRPVVPPPDGVQAQSQSLPAGPEPSGGILPTSATTPEEPPAPYPTSFAHIVELVTTGQPIPGIKEIPPTLLSGQESQPVKAKRKKPWETDDPVSA</sequence>
<feature type="domain" description="Peroxisomal membrane protein PEX14-like KPWE" evidence="2">
    <location>
        <begin position="120"/>
        <end position="167"/>
    </location>
</feature>
<dbReference type="Proteomes" id="UP000193144">
    <property type="component" value="Unassembled WGS sequence"/>
</dbReference>
<accession>A0A1Y1ZYU9</accession>
<dbReference type="STRING" id="1231657.A0A1Y1ZYU9"/>